<dbReference type="CDD" id="cd06127">
    <property type="entry name" value="DEDDh"/>
    <property type="match status" value="1"/>
</dbReference>
<dbReference type="RefSeq" id="WP_201657506.1">
    <property type="nucleotide sequence ID" value="NZ_JAEQNC010000005.1"/>
</dbReference>
<dbReference type="Gene3D" id="3.30.420.10">
    <property type="entry name" value="Ribonuclease H-like superfamily/Ribonuclease H"/>
    <property type="match status" value="1"/>
</dbReference>
<dbReference type="Pfam" id="PF00929">
    <property type="entry name" value="RNase_T"/>
    <property type="match status" value="1"/>
</dbReference>
<dbReference type="InterPro" id="IPR012337">
    <property type="entry name" value="RNaseH-like_sf"/>
</dbReference>
<organism evidence="5 6">
    <name type="scientific">Rhizobium setariae</name>
    <dbReference type="NCBI Taxonomy" id="2801340"/>
    <lineage>
        <taxon>Bacteria</taxon>
        <taxon>Pseudomonadati</taxon>
        <taxon>Pseudomonadota</taxon>
        <taxon>Alphaproteobacteria</taxon>
        <taxon>Hyphomicrobiales</taxon>
        <taxon>Rhizobiaceae</taxon>
        <taxon>Rhizobium/Agrobacterium group</taxon>
        <taxon>Rhizobium</taxon>
    </lineage>
</organism>
<comment type="caution">
    <text evidence="5">The sequence shown here is derived from an EMBL/GenBank/DDBJ whole genome shotgun (WGS) entry which is preliminary data.</text>
</comment>
<dbReference type="PANTHER" id="PTHR30231">
    <property type="entry name" value="DNA POLYMERASE III SUBUNIT EPSILON"/>
    <property type="match status" value="1"/>
</dbReference>
<evidence type="ECO:0000256" key="3">
    <source>
        <dbReference type="ARBA" id="ARBA00022839"/>
    </source>
</evidence>
<evidence type="ECO:0000313" key="5">
    <source>
        <dbReference type="EMBL" id="MBL0372563.1"/>
    </source>
</evidence>
<dbReference type="GO" id="GO:0008408">
    <property type="term" value="F:3'-5' exonuclease activity"/>
    <property type="evidence" value="ECO:0007669"/>
    <property type="project" value="TreeGrafter"/>
</dbReference>
<dbReference type="AlphaFoldDB" id="A0A937CPI4"/>
<proteinExistence type="predicted"/>
<dbReference type="InterPro" id="IPR013520">
    <property type="entry name" value="Ribonucl_H"/>
</dbReference>
<protein>
    <submittedName>
        <fullName evidence="5">3'-5' exonuclease</fullName>
    </submittedName>
</protein>
<evidence type="ECO:0000313" key="6">
    <source>
        <dbReference type="Proteomes" id="UP000633219"/>
    </source>
</evidence>
<reference evidence="5" key="1">
    <citation type="submission" date="2021-01" db="EMBL/GenBank/DDBJ databases">
        <title>Rhizobium sp. strain KVB221 16S ribosomal RNA gene Genome sequencing and assembly.</title>
        <authorList>
            <person name="Kang M."/>
        </authorList>
    </citation>
    <scope>NUCLEOTIDE SEQUENCE</scope>
    <source>
        <strain evidence="5">KVB221</strain>
    </source>
</reference>
<dbReference type="InterPro" id="IPR036397">
    <property type="entry name" value="RNaseH_sf"/>
</dbReference>
<accession>A0A937CPI4</accession>
<name>A0A937CPI4_9HYPH</name>
<sequence>MTSPNKLLFVDVETTGLTYDDRVITLGYVELDLEALRDGADAARTGHMIFNPGRPSNPFAAAVHGYDDWTLRHQPEFSNHAEELLPPFERAEQVIAHNAAFDERFMRTEFSLCGYTLAPARFDCTMRAYKKKHARPGGLDKVLDHMGHKSRGKQHGALEDAWLCMRVWLWMNDLPTPDLPGDLLAPPSNWVEPEMKPIRGARKAYSF</sequence>
<keyword evidence="1" id="KW-0540">Nuclease</keyword>
<dbReference type="PANTHER" id="PTHR30231:SF4">
    <property type="entry name" value="PROTEIN NEN2"/>
    <property type="match status" value="1"/>
</dbReference>
<dbReference type="SUPFAM" id="SSF53098">
    <property type="entry name" value="Ribonuclease H-like"/>
    <property type="match status" value="1"/>
</dbReference>
<keyword evidence="2" id="KW-0378">Hydrolase</keyword>
<feature type="domain" description="Exonuclease" evidence="4">
    <location>
        <begin position="6"/>
        <end position="177"/>
    </location>
</feature>
<dbReference type="EMBL" id="JAEQNC010000005">
    <property type="protein sequence ID" value="MBL0372563.1"/>
    <property type="molecule type" value="Genomic_DNA"/>
</dbReference>
<keyword evidence="6" id="KW-1185">Reference proteome</keyword>
<keyword evidence="3 5" id="KW-0269">Exonuclease</keyword>
<evidence type="ECO:0000256" key="1">
    <source>
        <dbReference type="ARBA" id="ARBA00022722"/>
    </source>
</evidence>
<dbReference type="SMART" id="SM00479">
    <property type="entry name" value="EXOIII"/>
    <property type="match status" value="1"/>
</dbReference>
<gene>
    <name evidence="5" type="ORF">JJB09_11040</name>
</gene>
<dbReference type="GO" id="GO:0006259">
    <property type="term" value="P:DNA metabolic process"/>
    <property type="evidence" value="ECO:0007669"/>
    <property type="project" value="UniProtKB-ARBA"/>
</dbReference>
<dbReference type="Proteomes" id="UP000633219">
    <property type="component" value="Unassembled WGS sequence"/>
</dbReference>
<evidence type="ECO:0000259" key="4">
    <source>
        <dbReference type="SMART" id="SM00479"/>
    </source>
</evidence>
<evidence type="ECO:0000256" key="2">
    <source>
        <dbReference type="ARBA" id="ARBA00022801"/>
    </source>
</evidence>
<dbReference type="GO" id="GO:0003676">
    <property type="term" value="F:nucleic acid binding"/>
    <property type="evidence" value="ECO:0007669"/>
    <property type="project" value="InterPro"/>
</dbReference>